<proteinExistence type="predicted"/>
<sequence length="249" mass="27119">MQSHYCGVMRSDTVMRAMSAPHLSAIVVAAVLMAALWPAQAVPLRSDCGLPRPNAIQRAGDTTIFTLAHGDKGRCDGDSRPRGSAPYSERAELRSDVIARGARHRAEFALRFAPDGRSARGTSFFQVHSWNRGCTGCKPPIMLRIGGDGMVSAFLLDANGQTHRAVGLGVSRSQLAAGWRRFTVDFTTHPGSGNTLDISMDGRRLLTSARYHFPARGTPYYKLGLYRPGNPEGTPRDQVSFRSFVATRN</sequence>
<dbReference type="InterPro" id="IPR025975">
    <property type="entry name" value="Polysacc_lyase"/>
</dbReference>
<dbReference type="Pfam" id="PF14099">
    <property type="entry name" value="Polysacc_lyase"/>
    <property type="match status" value="1"/>
</dbReference>
<reference evidence="1 2" key="1">
    <citation type="submission" date="2018-12" db="EMBL/GenBank/DDBJ databases">
        <title>Mesorhizobium carbonis sp. nov., isolated from coal mine water.</title>
        <authorList>
            <person name="Xin W."/>
            <person name="Xu Z."/>
            <person name="Xiang F."/>
            <person name="Zhang J."/>
            <person name="Xi L."/>
            <person name="Liu J."/>
        </authorList>
    </citation>
    <scope>NUCLEOTIDE SEQUENCE [LARGE SCALE GENOMIC DNA]</scope>
    <source>
        <strain evidence="1 2">B2.3</strain>
    </source>
</reference>
<dbReference type="Gene3D" id="2.60.120.200">
    <property type="match status" value="1"/>
</dbReference>
<evidence type="ECO:0000313" key="2">
    <source>
        <dbReference type="Proteomes" id="UP000278398"/>
    </source>
</evidence>
<name>A0A3S0A8U6_9HYPH</name>
<dbReference type="AlphaFoldDB" id="A0A3S0A8U6"/>
<gene>
    <name evidence="1" type="ORF">EJC49_05830</name>
</gene>
<protein>
    <recommendedName>
        <fullName evidence="3">Polysaccharide lyase</fullName>
    </recommendedName>
</protein>
<dbReference type="EMBL" id="RWKW01000020">
    <property type="protein sequence ID" value="RST87322.1"/>
    <property type="molecule type" value="Genomic_DNA"/>
</dbReference>
<evidence type="ECO:0008006" key="3">
    <source>
        <dbReference type="Google" id="ProtNLM"/>
    </source>
</evidence>
<comment type="caution">
    <text evidence="1">The sequence shown here is derived from an EMBL/GenBank/DDBJ whole genome shotgun (WGS) entry which is preliminary data.</text>
</comment>
<organism evidence="1 2">
    <name type="scientific">Aquibium carbonis</name>
    <dbReference type="NCBI Taxonomy" id="2495581"/>
    <lineage>
        <taxon>Bacteria</taxon>
        <taxon>Pseudomonadati</taxon>
        <taxon>Pseudomonadota</taxon>
        <taxon>Alphaproteobacteria</taxon>
        <taxon>Hyphomicrobiales</taxon>
        <taxon>Phyllobacteriaceae</taxon>
        <taxon>Aquibium</taxon>
    </lineage>
</organism>
<keyword evidence="2" id="KW-1185">Reference proteome</keyword>
<dbReference type="Proteomes" id="UP000278398">
    <property type="component" value="Unassembled WGS sequence"/>
</dbReference>
<evidence type="ECO:0000313" key="1">
    <source>
        <dbReference type="EMBL" id="RST87322.1"/>
    </source>
</evidence>
<accession>A0A3S0A8U6</accession>